<evidence type="ECO:0000313" key="5">
    <source>
        <dbReference type="Proteomes" id="UP000010866"/>
    </source>
</evidence>
<dbReference type="RefSeq" id="WP_015324661.1">
    <property type="nucleotide sequence ID" value="NC_019977.1"/>
</dbReference>
<name>L0KXS2_METHD</name>
<dbReference type="EMBL" id="CP003362">
    <property type="protein sequence ID" value="AGB49495.1"/>
    <property type="molecule type" value="Genomic_DNA"/>
</dbReference>
<evidence type="ECO:0000256" key="2">
    <source>
        <dbReference type="ARBA" id="ARBA00022801"/>
    </source>
</evidence>
<dbReference type="AlphaFoldDB" id="L0KXS2"/>
<dbReference type="SUPFAM" id="SSF55811">
    <property type="entry name" value="Nudix"/>
    <property type="match status" value="1"/>
</dbReference>
<dbReference type="InterPro" id="IPR020476">
    <property type="entry name" value="Nudix_hydrolase"/>
</dbReference>
<dbReference type="InterPro" id="IPR015797">
    <property type="entry name" value="NUDIX_hydrolase-like_dom_sf"/>
</dbReference>
<dbReference type="KEGG" id="mhz:Metho_1268"/>
<dbReference type="CDD" id="cd02883">
    <property type="entry name" value="NUDIX_Hydrolase"/>
    <property type="match status" value="1"/>
</dbReference>
<reference evidence="5" key="1">
    <citation type="submission" date="2012-02" db="EMBL/GenBank/DDBJ databases">
        <title>Complete sequence of chromosome of Methanomethylovorans hollandica DSM 15978.</title>
        <authorList>
            <person name="Lucas S."/>
            <person name="Copeland A."/>
            <person name="Lapidus A."/>
            <person name="Glavina del Rio T."/>
            <person name="Dalin E."/>
            <person name="Tice H."/>
            <person name="Bruce D."/>
            <person name="Goodwin L."/>
            <person name="Pitluck S."/>
            <person name="Peters L."/>
            <person name="Mikhailova N."/>
            <person name="Held B."/>
            <person name="Kyrpides N."/>
            <person name="Mavromatis K."/>
            <person name="Ivanova N."/>
            <person name="Brettin T."/>
            <person name="Detter J.C."/>
            <person name="Han C."/>
            <person name="Larimer F."/>
            <person name="Land M."/>
            <person name="Hauser L."/>
            <person name="Markowitz V."/>
            <person name="Cheng J.-F."/>
            <person name="Hugenholtz P."/>
            <person name="Woyke T."/>
            <person name="Wu D."/>
            <person name="Spring S."/>
            <person name="Schroeder M."/>
            <person name="Brambilla E."/>
            <person name="Klenk H.-P."/>
            <person name="Eisen J.A."/>
        </authorList>
    </citation>
    <scope>NUCLEOTIDE SEQUENCE [LARGE SCALE GENOMIC DNA]</scope>
    <source>
        <strain evidence="5">DSM 15978 / NBRC 107637 / DMS1</strain>
    </source>
</reference>
<protein>
    <submittedName>
        <fullName evidence="4">ADP-ribose pyrophosphatase</fullName>
    </submittedName>
</protein>
<feature type="domain" description="Nudix hydrolase" evidence="3">
    <location>
        <begin position="28"/>
        <end position="170"/>
    </location>
</feature>
<dbReference type="GeneID" id="14407077"/>
<comment type="cofactor">
    <cofactor evidence="1">
        <name>Mg(2+)</name>
        <dbReference type="ChEBI" id="CHEBI:18420"/>
    </cofactor>
</comment>
<dbReference type="Proteomes" id="UP000010866">
    <property type="component" value="Chromosome"/>
</dbReference>
<dbReference type="PANTHER" id="PTHR43046">
    <property type="entry name" value="GDP-MANNOSE MANNOSYL HYDROLASE"/>
    <property type="match status" value="1"/>
</dbReference>
<dbReference type="PANTHER" id="PTHR43046:SF14">
    <property type="entry name" value="MUTT_NUDIX FAMILY PROTEIN"/>
    <property type="match status" value="1"/>
</dbReference>
<gene>
    <name evidence="4" type="ordered locus">Metho_1268</name>
</gene>
<dbReference type="OrthoDB" id="40462at2157"/>
<sequence length="213" mass="23921">MNLEIKFDACTTVECIDSLAQKYCAEKKWSMGAFIAVFDPELKKVLLVKTGDYATDLEGGTPWNLPGGGVEHGEKPSQAALRELSEETALSKPSNLMVAAWFERPYFESKRYGTRGELIVLFCAIDNTNAFGISPGVPEVIDCGFYYFDLDEWLKLPAKGNSNLQPAPIPKHWIYWTLIAKNKLNNSQLTLVIHEYYSSASMKIPPKEVIYNK</sequence>
<dbReference type="Pfam" id="PF00293">
    <property type="entry name" value="NUDIX"/>
    <property type="match status" value="1"/>
</dbReference>
<dbReference type="InterPro" id="IPR000086">
    <property type="entry name" value="NUDIX_hydrolase_dom"/>
</dbReference>
<dbReference type="PROSITE" id="PS51462">
    <property type="entry name" value="NUDIX"/>
    <property type="match status" value="1"/>
</dbReference>
<proteinExistence type="predicted"/>
<evidence type="ECO:0000313" key="4">
    <source>
        <dbReference type="EMBL" id="AGB49495.1"/>
    </source>
</evidence>
<dbReference type="GO" id="GO:0016787">
    <property type="term" value="F:hydrolase activity"/>
    <property type="evidence" value="ECO:0007669"/>
    <property type="project" value="UniProtKB-KW"/>
</dbReference>
<evidence type="ECO:0000259" key="3">
    <source>
        <dbReference type="PROSITE" id="PS51462"/>
    </source>
</evidence>
<keyword evidence="5" id="KW-1185">Reference proteome</keyword>
<keyword evidence="2" id="KW-0378">Hydrolase</keyword>
<dbReference type="HOGENOM" id="CLU_1292040_0_0_2"/>
<dbReference type="Gene3D" id="3.90.79.10">
    <property type="entry name" value="Nucleoside Triphosphate Pyrophosphohydrolase"/>
    <property type="match status" value="1"/>
</dbReference>
<organism evidence="4 5">
    <name type="scientific">Methanomethylovorans hollandica (strain DSM 15978 / NBRC 107637 / DMS1)</name>
    <dbReference type="NCBI Taxonomy" id="867904"/>
    <lineage>
        <taxon>Archaea</taxon>
        <taxon>Methanobacteriati</taxon>
        <taxon>Methanobacteriota</taxon>
        <taxon>Stenosarchaea group</taxon>
        <taxon>Methanomicrobia</taxon>
        <taxon>Methanosarcinales</taxon>
        <taxon>Methanosarcinaceae</taxon>
        <taxon>Methanomethylovorans</taxon>
    </lineage>
</organism>
<accession>L0KXS2</accession>
<evidence type="ECO:0000256" key="1">
    <source>
        <dbReference type="ARBA" id="ARBA00001946"/>
    </source>
</evidence>
<dbReference type="PRINTS" id="PR00502">
    <property type="entry name" value="NUDIXFAMILY"/>
</dbReference>